<dbReference type="GO" id="GO:0015074">
    <property type="term" value="P:DNA integration"/>
    <property type="evidence" value="ECO:0007669"/>
    <property type="project" value="InterPro"/>
</dbReference>
<evidence type="ECO:0000259" key="1">
    <source>
        <dbReference type="PROSITE" id="PS50994"/>
    </source>
</evidence>
<dbReference type="Gene3D" id="3.30.420.10">
    <property type="entry name" value="Ribonuclease H-like superfamily/Ribonuclease H"/>
    <property type="match status" value="1"/>
</dbReference>
<dbReference type="InterPro" id="IPR050951">
    <property type="entry name" value="Retrovirus_Pol_polyprotein"/>
</dbReference>
<feature type="domain" description="Integrase catalytic" evidence="1">
    <location>
        <begin position="15"/>
        <end position="173"/>
    </location>
</feature>
<dbReference type="AlphaFoldDB" id="A0A8B6ESY6"/>
<protein>
    <recommendedName>
        <fullName evidence="1">Integrase catalytic domain-containing protein</fullName>
    </recommendedName>
</protein>
<organism evidence="2 3">
    <name type="scientific">Mytilus galloprovincialis</name>
    <name type="common">Mediterranean mussel</name>
    <dbReference type="NCBI Taxonomy" id="29158"/>
    <lineage>
        <taxon>Eukaryota</taxon>
        <taxon>Metazoa</taxon>
        <taxon>Spiralia</taxon>
        <taxon>Lophotrochozoa</taxon>
        <taxon>Mollusca</taxon>
        <taxon>Bivalvia</taxon>
        <taxon>Autobranchia</taxon>
        <taxon>Pteriomorphia</taxon>
        <taxon>Mytilida</taxon>
        <taxon>Mytiloidea</taxon>
        <taxon>Mytilidae</taxon>
        <taxon>Mytilinae</taxon>
        <taxon>Mytilus</taxon>
    </lineage>
</organism>
<name>A0A8B6ESY6_MYTGA</name>
<proteinExistence type="predicted"/>
<dbReference type="PANTHER" id="PTHR37984">
    <property type="entry name" value="PROTEIN CBG26694"/>
    <property type="match status" value="1"/>
</dbReference>
<comment type="caution">
    <text evidence="2">The sequence shown here is derived from an EMBL/GenBank/DDBJ whole genome shotgun (WGS) entry which is preliminary data.</text>
</comment>
<dbReference type="PANTHER" id="PTHR37984:SF7">
    <property type="entry name" value="INTEGRASE CATALYTIC DOMAIN-CONTAINING PROTEIN"/>
    <property type="match status" value="1"/>
</dbReference>
<evidence type="ECO:0000313" key="3">
    <source>
        <dbReference type="Proteomes" id="UP000596742"/>
    </source>
</evidence>
<reference evidence="2" key="1">
    <citation type="submission" date="2018-11" db="EMBL/GenBank/DDBJ databases">
        <authorList>
            <person name="Alioto T."/>
            <person name="Alioto T."/>
        </authorList>
    </citation>
    <scope>NUCLEOTIDE SEQUENCE</scope>
</reference>
<dbReference type="PROSITE" id="PS50994">
    <property type="entry name" value="INTEGRASE"/>
    <property type="match status" value="1"/>
</dbReference>
<evidence type="ECO:0000313" key="2">
    <source>
        <dbReference type="EMBL" id="VDI39086.1"/>
    </source>
</evidence>
<gene>
    <name evidence="2" type="ORF">MGAL_10B092864</name>
</gene>
<dbReference type="Proteomes" id="UP000596742">
    <property type="component" value="Unassembled WGS sequence"/>
</dbReference>
<dbReference type="EMBL" id="UYJE01005650">
    <property type="protein sequence ID" value="VDI39086.1"/>
    <property type="molecule type" value="Genomic_DNA"/>
</dbReference>
<dbReference type="GO" id="GO:0003676">
    <property type="term" value="F:nucleic acid binding"/>
    <property type="evidence" value="ECO:0007669"/>
    <property type="project" value="InterPro"/>
</dbReference>
<dbReference type="SUPFAM" id="SSF53098">
    <property type="entry name" value="Ribonuclease H-like"/>
    <property type="match status" value="1"/>
</dbReference>
<dbReference type="InterPro" id="IPR036397">
    <property type="entry name" value="RNaseH_sf"/>
</dbReference>
<dbReference type="InterPro" id="IPR001584">
    <property type="entry name" value="Integrase_cat-core"/>
</dbReference>
<dbReference type="OrthoDB" id="2286242at2759"/>
<accession>A0A8B6ESY6</accession>
<sequence length="177" mass="20455">MAPSQPCAPPTPPVYLDNPFQWLCADFFHYKGVNYLVVVDRYSNWPIIERAHNDAQGLIDCLRRTFVTYGIPDELSSDGGPEFTASTTRQFLKVWGVHHRLHRCFSHSNCRAEVGVKTVKRLITDNTGQTVNYKQILLQRAILQYRNTPDRKQDYHQLCVCWTAPIRDFIPNSSWSV</sequence>
<dbReference type="Pfam" id="PF00665">
    <property type="entry name" value="rve"/>
    <property type="match status" value="1"/>
</dbReference>
<keyword evidence="3" id="KW-1185">Reference proteome</keyword>
<dbReference type="InterPro" id="IPR012337">
    <property type="entry name" value="RNaseH-like_sf"/>
</dbReference>